<dbReference type="InterPro" id="IPR010982">
    <property type="entry name" value="Lambda_DNA-bd_dom_sf"/>
</dbReference>
<dbReference type="PROSITE" id="PS50943">
    <property type="entry name" value="HTH_CROC1"/>
    <property type="match status" value="1"/>
</dbReference>
<sequence>MAYSRGRCLLQYWLDHRNITQADFARRIGWSPRMVSFWCKDERLMSVEAMYAASVILEIHMEQLYQWRISAE</sequence>
<dbReference type="RefSeq" id="WP_326086597.1">
    <property type="nucleotide sequence ID" value="NZ_JARLKZ010000005.1"/>
</dbReference>
<organism evidence="2 3">
    <name type="scientific">Paenibacillus dokdonensis</name>
    <dbReference type="NCBI Taxonomy" id="2567944"/>
    <lineage>
        <taxon>Bacteria</taxon>
        <taxon>Bacillati</taxon>
        <taxon>Bacillota</taxon>
        <taxon>Bacilli</taxon>
        <taxon>Bacillales</taxon>
        <taxon>Paenibacillaceae</taxon>
        <taxon>Paenibacillus</taxon>
    </lineage>
</organism>
<dbReference type="Proteomes" id="UP001344632">
    <property type="component" value="Unassembled WGS sequence"/>
</dbReference>
<dbReference type="CDD" id="cd00093">
    <property type="entry name" value="HTH_XRE"/>
    <property type="match status" value="1"/>
</dbReference>
<evidence type="ECO:0000313" key="2">
    <source>
        <dbReference type="EMBL" id="MEC0239444.1"/>
    </source>
</evidence>
<comment type="caution">
    <text evidence="2">The sequence shown here is derived from an EMBL/GenBank/DDBJ whole genome shotgun (WGS) entry which is preliminary data.</text>
</comment>
<name>A0ABU6GJ75_9BACL</name>
<dbReference type="InterPro" id="IPR001387">
    <property type="entry name" value="Cro/C1-type_HTH"/>
</dbReference>
<dbReference type="Pfam" id="PF01381">
    <property type="entry name" value="HTH_3"/>
    <property type="match status" value="1"/>
</dbReference>
<reference evidence="2 3" key="1">
    <citation type="submission" date="2023-03" db="EMBL/GenBank/DDBJ databases">
        <title>Bacillus Genome Sequencing.</title>
        <authorList>
            <person name="Dunlap C."/>
        </authorList>
    </citation>
    <scope>NUCLEOTIDE SEQUENCE [LARGE SCALE GENOMIC DNA]</scope>
    <source>
        <strain evidence="2 3">BD-525</strain>
    </source>
</reference>
<dbReference type="Gene3D" id="1.10.260.40">
    <property type="entry name" value="lambda repressor-like DNA-binding domains"/>
    <property type="match status" value="1"/>
</dbReference>
<keyword evidence="3" id="KW-1185">Reference proteome</keyword>
<accession>A0ABU6GJ75</accession>
<evidence type="ECO:0000259" key="1">
    <source>
        <dbReference type="PROSITE" id="PS50943"/>
    </source>
</evidence>
<proteinExistence type="predicted"/>
<dbReference type="SUPFAM" id="SSF47413">
    <property type="entry name" value="lambda repressor-like DNA-binding domains"/>
    <property type="match status" value="1"/>
</dbReference>
<evidence type="ECO:0000313" key="3">
    <source>
        <dbReference type="Proteomes" id="UP001344632"/>
    </source>
</evidence>
<gene>
    <name evidence="2" type="ORF">P4H66_06190</name>
</gene>
<feature type="domain" description="HTH cro/C1-type" evidence="1">
    <location>
        <begin position="10"/>
        <end position="64"/>
    </location>
</feature>
<protein>
    <submittedName>
        <fullName evidence="2">Helix-turn-helix transcriptional regulator</fullName>
    </submittedName>
</protein>
<dbReference type="EMBL" id="JARLKZ010000005">
    <property type="protein sequence ID" value="MEC0239444.1"/>
    <property type="molecule type" value="Genomic_DNA"/>
</dbReference>
<dbReference type="SMART" id="SM00530">
    <property type="entry name" value="HTH_XRE"/>
    <property type="match status" value="1"/>
</dbReference>